<evidence type="ECO:0000259" key="5">
    <source>
        <dbReference type="PROSITE" id="PS51352"/>
    </source>
</evidence>
<keyword evidence="3" id="KW-0479">Metal-binding</keyword>
<dbReference type="Gene3D" id="3.40.30.10">
    <property type="entry name" value="Glutaredoxin"/>
    <property type="match status" value="1"/>
</dbReference>
<dbReference type="FunFam" id="3.40.30.10:FF:000013">
    <property type="entry name" value="Blast:Protein SCO1 homolog, mitochondrial"/>
    <property type="match status" value="1"/>
</dbReference>
<dbReference type="InterPro" id="IPR013766">
    <property type="entry name" value="Thioredoxin_domain"/>
</dbReference>
<reference evidence="7" key="1">
    <citation type="submission" date="2016-10" db="EMBL/GenBank/DDBJ databases">
        <authorList>
            <person name="Varghese N."/>
            <person name="Submissions S."/>
        </authorList>
    </citation>
    <scope>NUCLEOTIDE SEQUENCE [LARGE SCALE GENOMIC DNA]</scope>
    <source>
        <strain evidence="7">CGMCC 1.6495</strain>
    </source>
</reference>
<dbReference type="GO" id="GO:0046872">
    <property type="term" value="F:metal ion binding"/>
    <property type="evidence" value="ECO:0007669"/>
    <property type="project" value="UniProtKB-KW"/>
</dbReference>
<dbReference type="Pfam" id="PF02630">
    <property type="entry name" value="SCO1-SenC"/>
    <property type="match status" value="1"/>
</dbReference>
<dbReference type="InterPro" id="IPR003782">
    <property type="entry name" value="SCO1/SenC"/>
</dbReference>
<keyword evidence="4" id="KW-1015">Disulfide bond</keyword>
<feature type="domain" description="Thioredoxin" evidence="5">
    <location>
        <begin position="27"/>
        <end position="193"/>
    </location>
</feature>
<comment type="similarity">
    <text evidence="1">Belongs to the SCO1/2 family.</text>
</comment>
<keyword evidence="7" id="KW-1185">Reference proteome</keyword>
<evidence type="ECO:0000256" key="4">
    <source>
        <dbReference type="PIRSR" id="PIRSR603782-2"/>
    </source>
</evidence>
<dbReference type="PROSITE" id="PS51257">
    <property type="entry name" value="PROKAR_LIPOPROTEIN"/>
    <property type="match status" value="1"/>
</dbReference>
<dbReference type="Proteomes" id="UP000198505">
    <property type="component" value="Unassembled WGS sequence"/>
</dbReference>
<dbReference type="CDD" id="cd02968">
    <property type="entry name" value="SCO"/>
    <property type="match status" value="1"/>
</dbReference>
<dbReference type="SUPFAM" id="SSF52833">
    <property type="entry name" value="Thioredoxin-like"/>
    <property type="match status" value="1"/>
</dbReference>
<evidence type="ECO:0000256" key="3">
    <source>
        <dbReference type="PIRSR" id="PIRSR603782-1"/>
    </source>
</evidence>
<keyword evidence="2 3" id="KW-0186">Copper</keyword>
<evidence type="ECO:0000256" key="2">
    <source>
        <dbReference type="ARBA" id="ARBA00023008"/>
    </source>
</evidence>
<accession>A0A1H9UMH3</accession>
<protein>
    <submittedName>
        <fullName evidence="6">Protein SCO1/2</fullName>
    </submittedName>
</protein>
<dbReference type="EMBL" id="FOGS01000007">
    <property type="protein sequence ID" value="SES10501.1"/>
    <property type="molecule type" value="Genomic_DNA"/>
</dbReference>
<evidence type="ECO:0000313" key="7">
    <source>
        <dbReference type="Proteomes" id="UP000198505"/>
    </source>
</evidence>
<dbReference type="AlphaFoldDB" id="A0A1H9UMH3"/>
<dbReference type="PANTHER" id="PTHR12151:SF25">
    <property type="entry name" value="LINALOOL DEHYDRATASE_ISOMERASE DOMAIN-CONTAINING PROTEIN"/>
    <property type="match status" value="1"/>
</dbReference>
<dbReference type="InterPro" id="IPR036249">
    <property type="entry name" value="Thioredoxin-like_sf"/>
</dbReference>
<gene>
    <name evidence="6" type="ORF">SAMN04487958_10787</name>
</gene>
<evidence type="ECO:0000256" key="1">
    <source>
        <dbReference type="ARBA" id="ARBA00010996"/>
    </source>
</evidence>
<feature type="binding site" evidence="3">
    <location>
        <position position="65"/>
    </location>
    <ligand>
        <name>Cu cation</name>
        <dbReference type="ChEBI" id="CHEBI:23378"/>
    </ligand>
</feature>
<organism evidence="6 7">
    <name type="scientific">Vreelandella subterranea</name>
    <dbReference type="NCBI Taxonomy" id="416874"/>
    <lineage>
        <taxon>Bacteria</taxon>
        <taxon>Pseudomonadati</taxon>
        <taxon>Pseudomonadota</taxon>
        <taxon>Gammaproteobacteria</taxon>
        <taxon>Oceanospirillales</taxon>
        <taxon>Halomonadaceae</taxon>
        <taxon>Vreelandella</taxon>
    </lineage>
</organism>
<evidence type="ECO:0000313" key="6">
    <source>
        <dbReference type="EMBL" id="SES10501.1"/>
    </source>
</evidence>
<dbReference type="PANTHER" id="PTHR12151">
    <property type="entry name" value="ELECTRON TRANSPORT PROTIN SCO1/SENC FAMILY MEMBER"/>
    <property type="match status" value="1"/>
</dbReference>
<dbReference type="PROSITE" id="PS51352">
    <property type="entry name" value="THIOREDOXIN_2"/>
    <property type="match status" value="1"/>
</dbReference>
<feature type="binding site" evidence="3">
    <location>
        <position position="155"/>
    </location>
    <ligand>
        <name>Cu cation</name>
        <dbReference type="ChEBI" id="CHEBI:23378"/>
    </ligand>
</feature>
<feature type="binding site" evidence="3">
    <location>
        <position position="69"/>
    </location>
    <ligand>
        <name>Cu cation</name>
        <dbReference type="ChEBI" id="CHEBI:23378"/>
    </ligand>
</feature>
<name>A0A1H9UMH3_9GAMM</name>
<proteinExistence type="inferred from homology"/>
<sequence>MVMRLLILLVSLLLVGCGDRNWRTAETSEIMPLLDFSLIDENGQAVEAEDYQGKVTLVYFGYTYCPDVCPITLARLAGTLNRLDDDVREDIQVLFISVDPQRDTPEVVKRYTNAFGSEFIGITGELAEIDALTNRMRVTYDYEEPNQRGDYIVTHTSAVFAFDREGGAQFLIRDSHPISDAVADINRLVNDGA</sequence>
<feature type="disulfide bond" description="Redox-active" evidence="4">
    <location>
        <begin position="65"/>
        <end position="69"/>
    </location>
</feature>
<dbReference type="STRING" id="416874.SAMN04487958_10787"/>